<organism evidence="2 3">
    <name type="scientific">Amycolatopsis plumensis</name>
    <dbReference type="NCBI Taxonomy" id="236508"/>
    <lineage>
        <taxon>Bacteria</taxon>
        <taxon>Bacillati</taxon>
        <taxon>Actinomycetota</taxon>
        <taxon>Actinomycetes</taxon>
        <taxon>Pseudonocardiales</taxon>
        <taxon>Pseudonocardiaceae</taxon>
        <taxon>Amycolatopsis</taxon>
    </lineage>
</organism>
<evidence type="ECO:0000313" key="3">
    <source>
        <dbReference type="Proteomes" id="UP001589535"/>
    </source>
</evidence>
<dbReference type="EMBL" id="JBHMBK010000001">
    <property type="protein sequence ID" value="MFB9682912.1"/>
    <property type="molecule type" value="Genomic_DNA"/>
</dbReference>
<dbReference type="Proteomes" id="UP001589535">
    <property type="component" value="Unassembled WGS sequence"/>
</dbReference>
<keyword evidence="3" id="KW-1185">Reference proteome</keyword>
<dbReference type="RefSeq" id="WP_378188929.1">
    <property type="nucleotide sequence ID" value="NZ_JBHMBK010000001.1"/>
</dbReference>
<evidence type="ECO:0000256" key="1">
    <source>
        <dbReference type="SAM" id="MobiDB-lite"/>
    </source>
</evidence>
<proteinExistence type="predicted"/>
<reference evidence="2 3" key="1">
    <citation type="submission" date="2024-09" db="EMBL/GenBank/DDBJ databases">
        <authorList>
            <person name="Sun Q."/>
            <person name="Mori K."/>
        </authorList>
    </citation>
    <scope>NUCLEOTIDE SEQUENCE [LARGE SCALE GENOMIC DNA]</scope>
    <source>
        <strain evidence="2 3">JCM 13852</strain>
    </source>
</reference>
<feature type="compositionally biased region" description="Low complexity" evidence="1">
    <location>
        <begin position="21"/>
        <end position="33"/>
    </location>
</feature>
<accession>A0ABV5TUX5</accession>
<evidence type="ECO:0000313" key="2">
    <source>
        <dbReference type="EMBL" id="MFB9682912.1"/>
    </source>
</evidence>
<sequence length="69" mass="7146">MAVLAAVRGVVGVKQSPLGAATALPAPAAGTTRATRESADTAPSLMALANRSELLMEELLWQRPGYPGW</sequence>
<feature type="region of interest" description="Disordered" evidence="1">
    <location>
        <begin position="21"/>
        <end position="42"/>
    </location>
</feature>
<comment type="caution">
    <text evidence="2">The sequence shown here is derived from an EMBL/GenBank/DDBJ whole genome shotgun (WGS) entry which is preliminary data.</text>
</comment>
<gene>
    <name evidence="2" type="ORF">ACFFTO_01865</name>
</gene>
<name>A0ABV5TUX5_9PSEU</name>
<protein>
    <submittedName>
        <fullName evidence="2">Uncharacterized protein</fullName>
    </submittedName>
</protein>